<dbReference type="OrthoDB" id="3239511at2759"/>
<name>A0A0C9UUG4_SPHS4</name>
<evidence type="ECO:0000256" key="1">
    <source>
        <dbReference type="SAM" id="MobiDB-lite"/>
    </source>
</evidence>
<dbReference type="Pfam" id="PF18759">
    <property type="entry name" value="Plavaka"/>
    <property type="match status" value="1"/>
</dbReference>
<reference evidence="2 3" key="1">
    <citation type="submission" date="2014-06" db="EMBL/GenBank/DDBJ databases">
        <title>Evolutionary Origins and Diversification of the Mycorrhizal Mutualists.</title>
        <authorList>
            <consortium name="DOE Joint Genome Institute"/>
            <consortium name="Mycorrhizal Genomics Consortium"/>
            <person name="Kohler A."/>
            <person name="Kuo A."/>
            <person name="Nagy L.G."/>
            <person name="Floudas D."/>
            <person name="Copeland A."/>
            <person name="Barry K.W."/>
            <person name="Cichocki N."/>
            <person name="Veneault-Fourrey C."/>
            <person name="LaButti K."/>
            <person name="Lindquist E.A."/>
            <person name="Lipzen A."/>
            <person name="Lundell T."/>
            <person name="Morin E."/>
            <person name="Murat C."/>
            <person name="Riley R."/>
            <person name="Ohm R."/>
            <person name="Sun H."/>
            <person name="Tunlid A."/>
            <person name="Henrissat B."/>
            <person name="Grigoriev I.V."/>
            <person name="Hibbett D.S."/>
            <person name="Martin F."/>
        </authorList>
    </citation>
    <scope>NUCLEOTIDE SEQUENCE [LARGE SCALE GENOMIC DNA]</scope>
    <source>
        <strain evidence="2 3">SS14</strain>
    </source>
</reference>
<dbReference type="InterPro" id="IPR041078">
    <property type="entry name" value="Plavaka"/>
</dbReference>
<dbReference type="AlphaFoldDB" id="A0A0C9UUG4"/>
<accession>A0A0C9UUG4</accession>
<dbReference type="EMBL" id="KN837106">
    <property type="protein sequence ID" value="KIJ46695.1"/>
    <property type="molecule type" value="Genomic_DNA"/>
</dbReference>
<keyword evidence="3" id="KW-1185">Reference proteome</keyword>
<evidence type="ECO:0000313" key="2">
    <source>
        <dbReference type="EMBL" id="KIJ46695.1"/>
    </source>
</evidence>
<gene>
    <name evidence="2" type="ORF">M422DRAFT_249859</name>
</gene>
<sequence>MPPEPQVAADIRPDQRWCKWCKTAQAYQRFDRHIKACERQHRPPSPPVSVSWRDKTQRNFKTSKVAIKSIPDTEIEDPDLDTDGMFQNELEPEVSEMPLLNETSDRDIDLESEDEPQLDHQQSSSRITNGPPSSFIEVIHHPHSGKHTPTIIPLDELGENGSARLRTIPKPQMKPWAPFRTRSDFEFTEQVVTKCFSKDTVDVLLDGLHGRWAKSTTITLRNHRDVNISLEAARKFGVPFQDGVVEHTFRSHTYTFKFKFRDTWEWILDLVSDVTLSEQIMWYPVQKFLNNGFRIIRIYDELNSGEAWWEIQSSLPQEDGVPHCFLPLHLWLDKSKVSEKIKMHPILVRPGFLPSAIRNGSGNGGGVLIGYMPIVGNPNESVEAEDDSAASVEIACFKREVYHKVVKLIFASLKNPSRYGEAVNCGDKILRVLFPGFLIHSVDGEEGCCTCGTRGAKANHPCPRCLISKTLLYQLSKKATPRSQHTMQEVFRKAKDAASASSRENILKEYGLHLVKWTDHAPLLKNAFWQFGNSDPYAAYSYDMLHSFDSGEWGKHQWPLLLKILTASEQARLSKNIDKTPRWRGLKHFKAVASTDFTDGNSYKDILKIILPSLVDLLPANSSFVHCVRLLGIMRAIGGLSVIQEDQIKYLELCLSQYEKHCIIVSQKYGKNYNYPKHHGLLHLPEDLRAKGTTENYSTRPGEGFQQEVQQAYDQTNFRNVEPQMTKIDENQEVIAQIRMSINHFDVKMSLVEEELDRNDGGPLLPPIETEAHWALGSRLTKLDPEGIEQKNSQNPGYHQFTIKLTKFLEEMLDLENQLTSPFQLTPYQCLYLKYRSLEDWREKQDILRCNPDFYGEPRYDCVVINTNPISFGRIQGIFACKGENQRLCTVVLVSKFEVSKWKPKTRWDGCQVFEEKGCQFVFSKIPGEGLPYDTSS</sequence>
<dbReference type="HOGENOM" id="CLU_009122_0_0_1"/>
<dbReference type="Proteomes" id="UP000054279">
    <property type="component" value="Unassembled WGS sequence"/>
</dbReference>
<organism evidence="2 3">
    <name type="scientific">Sphaerobolus stellatus (strain SS14)</name>
    <dbReference type="NCBI Taxonomy" id="990650"/>
    <lineage>
        <taxon>Eukaryota</taxon>
        <taxon>Fungi</taxon>
        <taxon>Dikarya</taxon>
        <taxon>Basidiomycota</taxon>
        <taxon>Agaricomycotina</taxon>
        <taxon>Agaricomycetes</taxon>
        <taxon>Phallomycetidae</taxon>
        <taxon>Geastrales</taxon>
        <taxon>Sphaerobolaceae</taxon>
        <taxon>Sphaerobolus</taxon>
    </lineage>
</organism>
<evidence type="ECO:0000313" key="3">
    <source>
        <dbReference type="Proteomes" id="UP000054279"/>
    </source>
</evidence>
<protein>
    <submittedName>
        <fullName evidence="2">Uncharacterized protein</fullName>
    </submittedName>
</protein>
<feature type="region of interest" description="Disordered" evidence="1">
    <location>
        <begin position="110"/>
        <end position="132"/>
    </location>
</feature>
<feature type="compositionally biased region" description="Polar residues" evidence="1">
    <location>
        <begin position="119"/>
        <end position="132"/>
    </location>
</feature>
<proteinExistence type="predicted"/>